<dbReference type="SUPFAM" id="SSF48452">
    <property type="entry name" value="TPR-like"/>
    <property type="match status" value="1"/>
</dbReference>
<sequence>MGRTKSKSKKASKANAFPAAATAPAPSTSAQPTVTISVEDLLVRAAQQIGSINYEGAKKLCLEAVELAHKGVQEKQEGADPRMLRDALEILGTVELELGDIDEAREHFAASIQLASALPDPSPAPHLYLAQLAASPEESLSHFGNALTILQAKLAALERVKLGVDGSAGSADEAEDEGEIRRSASRALVGMTELYLTDLCFEPDAEQKCEKLLADAAQMDPTDPEVFQTLASVRLSQQRDEDAKQALHRGWELWRNLENDSPLYPPAPSRLTCAKLFLELSEHVPALQILNRLEDEDDEDSEVWYLSGWAWWLLGESRGEQPKEDDVEGRGECWSESRLCLENYLRLEERDPSSTDPEQMGHVRELMGKLDAAGVIASAGAEEGGEANGDWEDESEDEAMEE</sequence>
<reference evidence="2 3" key="1">
    <citation type="submission" date="2020-11" db="EMBL/GenBank/DDBJ databases">
        <title>Kefir isolates.</title>
        <authorList>
            <person name="Marcisauskas S."/>
            <person name="Kim Y."/>
            <person name="Blasche S."/>
        </authorList>
    </citation>
    <scope>NUCLEOTIDE SEQUENCE [LARGE SCALE GENOMIC DNA]</scope>
    <source>
        <strain evidence="2 3">KR</strain>
    </source>
</reference>
<feature type="region of interest" description="Disordered" evidence="1">
    <location>
        <begin position="1"/>
        <end position="31"/>
    </location>
</feature>
<feature type="compositionally biased region" description="Acidic residues" evidence="1">
    <location>
        <begin position="383"/>
        <end position="402"/>
    </location>
</feature>
<feature type="compositionally biased region" description="Basic residues" evidence="1">
    <location>
        <begin position="1"/>
        <end position="12"/>
    </location>
</feature>
<accession>A0A9P7B746</accession>
<evidence type="ECO:0000313" key="3">
    <source>
        <dbReference type="Proteomes" id="UP000777482"/>
    </source>
</evidence>
<proteinExistence type="predicted"/>
<feature type="compositionally biased region" description="Low complexity" evidence="1">
    <location>
        <begin position="13"/>
        <end position="31"/>
    </location>
</feature>
<organism evidence="2 3">
    <name type="scientific">Rhodotorula mucilaginosa</name>
    <name type="common">Yeast</name>
    <name type="synonym">Rhodotorula rubra</name>
    <dbReference type="NCBI Taxonomy" id="5537"/>
    <lineage>
        <taxon>Eukaryota</taxon>
        <taxon>Fungi</taxon>
        <taxon>Dikarya</taxon>
        <taxon>Basidiomycota</taxon>
        <taxon>Pucciniomycotina</taxon>
        <taxon>Microbotryomycetes</taxon>
        <taxon>Sporidiobolales</taxon>
        <taxon>Sporidiobolaceae</taxon>
        <taxon>Rhodotorula</taxon>
    </lineage>
</organism>
<dbReference type="EMBL" id="PUHQ01000032">
    <property type="protein sequence ID" value="KAG0661736.1"/>
    <property type="molecule type" value="Genomic_DNA"/>
</dbReference>
<dbReference type="CDD" id="cd24142">
    <property type="entry name" value="ACL4-like"/>
    <property type="match status" value="1"/>
</dbReference>
<evidence type="ECO:0000256" key="1">
    <source>
        <dbReference type="SAM" id="MobiDB-lite"/>
    </source>
</evidence>
<comment type="caution">
    <text evidence="2">The sequence shown here is derived from an EMBL/GenBank/DDBJ whole genome shotgun (WGS) entry which is preliminary data.</text>
</comment>
<dbReference type="OrthoDB" id="1914839at2759"/>
<evidence type="ECO:0000313" key="2">
    <source>
        <dbReference type="EMBL" id="KAG0661736.1"/>
    </source>
</evidence>
<name>A0A9P7B746_RHOMI</name>
<feature type="region of interest" description="Disordered" evidence="1">
    <location>
        <begin position="376"/>
        <end position="402"/>
    </location>
</feature>
<gene>
    <name evidence="2" type="ORF">C6P46_003838</name>
</gene>
<dbReference type="Gene3D" id="1.25.40.10">
    <property type="entry name" value="Tetratricopeptide repeat domain"/>
    <property type="match status" value="2"/>
</dbReference>
<protein>
    <recommendedName>
        <fullName evidence="4">TPR-like protein</fullName>
    </recommendedName>
</protein>
<keyword evidence="3" id="KW-1185">Reference proteome</keyword>
<evidence type="ECO:0008006" key="4">
    <source>
        <dbReference type="Google" id="ProtNLM"/>
    </source>
</evidence>
<dbReference type="Proteomes" id="UP000777482">
    <property type="component" value="Unassembled WGS sequence"/>
</dbReference>
<dbReference type="AlphaFoldDB" id="A0A9P7B746"/>
<dbReference type="InterPro" id="IPR011990">
    <property type="entry name" value="TPR-like_helical_dom_sf"/>
</dbReference>